<dbReference type="Proteomes" id="UP000294513">
    <property type="component" value="Unassembled WGS sequence"/>
</dbReference>
<name>A0A4R4ZZ53_9ACTN</name>
<evidence type="ECO:0000313" key="4">
    <source>
        <dbReference type="Proteomes" id="UP000294513"/>
    </source>
</evidence>
<keyword evidence="4" id="KW-1185">Reference proteome</keyword>
<gene>
    <name evidence="3" type="ORF">E1298_42195</name>
</gene>
<evidence type="ECO:0000313" key="3">
    <source>
        <dbReference type="EMBL" id="TDD64623.1"/>
    </source>
</evidence>
<protein>
    <submittedName>
        <fullName evidence="3">Uncharacterized protein</fullName>
    </submittedName>
</protein>
<evidence type="ECO:0000256" key="1">
    <source>
        <dbReference type="SAM" id="MobiDB-lite"/>
    </source>
</evidence>
<comment type="caution">
    <text evidence="3">The sequence shown here is derived from an EMBL/GenBank/DDBJ whole genome shotgun (WGS) entry which is preliminary data.</text>
</comment>
<dbReference type="RefSeq" id="WP_207945168.1">
    <property type="nucleotide sequence ID" value="NZ_SMKU01000436.1"/>
</dbReference>
<keyword evidence="2" id="KW-0812">Transmembrane</keyword>
<feature type="region of interest" description="Disordered" evidence="1">
    <location>
        <begin position="68"/>
        <end position="96"/>
    </location>
</feature>
<feature type="transmembrane region" description="Helical" evidence="2">
    <location>
        <begin position="44"/>
        <end position="66"/>
    </location>
</feature>
<evidence type="ECO:0000256" key="2">
    <source>
        <dbReference type="SAM" id="Phobius"/>
    </source>
</evidence>
<keyword evidence="2" id="KW-0472">Membrane</keyword>
<dbReference type="EMBL" id="SMKU01000436">
    <property type="protein sequence ID" value="TDD64623.1"/>
    <property type="molecule type" value="Genomic_DNA"/>
</dbReference>
<reference evidence="3 4" key="1">
    <citation type="submission" date="2019-03" db="EMBL/GenBank/DDBJ databases">
        <title>Draft genome sequences of novel Actinobacteria.</title>
        <authorList>
            <person name="Sahin N."/>
            <person name="Ay H."/>
            <person name="Saygin H."/>
        </authorList>
    </citation>
    <scope>NUCLEOTIDE SEQUENCE [LARGE SCALE GENOMIC DNA]</scope>
    <source>
        <strain evidence="3 4">H3C3</strain>
    </source>
</reference>
<sequence length="243" mass="25818">MTEIEQALREALRAQGGSYEVSPDAWERVRERGRAKRRRTRRRAVPVMVAAVACTAAAIVLPGHLLDGGGASRGPRTGPAERPPAGAMGPSRPAIGGAEDPAMLRRLCGGAPREERARLLAGLRALRFPSGGWLVAMGDGRGNLAFKGVMEIDGRVVCRPYVRSVALGAPSYVEYGGERGAGEVSWLGFTAKRAVSFDIAYSDGTRMRFACGATGASKANCVQRATDKGPITLFATGTRFYRP</sequence>
<accession>A0A4R4ZZ53</accession>
<feature type="non-terminal residue" evidence="3">
    <location>
        <position position="243"/>
    </location>
</feature>
<dbReference type="AlphaFoldDB" id="A0A4R4ZZ53"/>
<keyword evidence="2" id="KW-1133">Transmembrane helix</keyword>
<organism evidence="3 4">
    <name type="scientific">Actinomadura rubrisoli</name>
    <dbReference type="NCBI Taxonomy" id="2530368"/>
    <lineage>
        <taxon>Bacteria</taxon>
        <taxon>Bacillati</taxon>
        <taxon>Actinomycetota</taxon>
        <taxon>Actinomycetes</taxon>
        <taxon>Streptosporangiales</taxon>
        <taxon>Thermomonosporaceae</taxon>
        <taxon>Actinomadura</taxon>
    </lineage>
</organism>
<proteinExistence type="predicted"/>